<evidence type="ECO:0000313" key="2">
    <source>
        <dbReference type="Proteomes" id="UP000887566"/>
    </source>
</evidence>
<feature type="region of interest" description="Disordered" evidence="1">
    <location>
        <begin position="144"/>
        <end position="177"/>
    </location>
</feature>
<protein>
    <submittedName>
        <fullName evidence="3">Uncharacterized protein</fullName>
    </submittedName>
</protein>
<evidence type="ECO:0000256" key="1">
    <source>
        <dbReference type="SAM" id="MobiDB-lite"/>
    </source>
</evidence>
<evidence type="ECO:0000313" key="3">
    <source>
        <dbReference type="WBParaSite" id="PSAMB.scaffold3753size17006.g22475.t1"/>
    </source>
</evidence>
<organism evidence="2 3">
    <name type="scientific">Plectus sambesii</name>
    <dbReference type="NCBI Taxonomy" id="2011161"/>
    <lineage>
        <taxon>Eukaryota</taxon>
        <taxon>Metazoa</taxon>
        <taxon>Ecdysozoa</taxon>
        <taxon>Nematoda</taxon>
        <taxon>Chromadorea</taxon>
        <taxon>Plectida</taxon>
        <taxon>Plectina</taxon>
        <taxon>Plectoidea</taxon>
        <taxon>Plectidae</taxon>
        <taxon>Plectus</taxon>
    </lineage>
</organism>
<dbReference type="Proteomes" id="UP000887566">
    <property type="component" value="Unplaced"/>
</dbReference>
<accession>A0A914WFB9</accession>
<proteinExistence type="predicted"/>
<sequence length="177" mass="20263">MIRIADQVFSPSRVEESRSRRRLDEKPSIRTPCGYLQLSATSAKDRTRGGYRRYVRALLDPRRDHRPPTKRIRIERKWEEGVRGRRLETASAVKRADEGGFVRAGCLRWLSGAKMSAGVRSVCNSRAVRPAAFCRQRRKAANIREDAHRGRMSKNGVRPPRLSDLSRVFQPSDYGTV</sequence>
<keyword evidence="2" id="KW-1185">Reference proteome</keyword>
<dbReference type="AlphaFoldDB" id="A0A914WFB9"/>
<dbReference type="WBParaSite" id="PSAMB.scaffold3753size17006.g22475.t1">
    <property type="protein sequence ID" value="PSAMB.scaffold3753size17006.g22475.t1"/>
    <property type="gene ID" value="PSAMB.scaffold3753size17006.g22475"/>
</dbReference>
<reference evidence="3" key="1">
    <citation type="submission" date="2022-11" db="UniProtKB">
        <authorList>
            <consortium name="WormBaseParasite"/>
        </authorList>
    </citation>
    <scope>IDENTIFICATION</scope>
</reference>
<name>A0A914WFB9_9BILA</name>